<evidence type="ECO:0000313" key="3">
    <source>
        <dbReference type="EMBL" id="ABI67310.1"/>
    </source>
</evidence>
<keyword evidence="3" id="KW-0645">Protease</keyword>
<dbReference type="GO" id="GO:0002949">
    <property type="term" value="P:tRNA threonylcarbamoyladenosine modification"/>
    <property type="evidence" value="ECO:0007669"/>
    <property type="project" value="InterPro"/>
</dbReference>
<feature type="domain" description="Gcp-like" evidence="2">
    <location>
        <begin position="33"/>
        <end position="123"/>
    </location>
</feature>
<dbReference type="EMBL" id="CP000449">
    <property type="protein sequence ID" value="ABI67310.1"/>
    <property type="molecule type" value="Genomic_DNA"/>
</dbReference>
<organism evidence="3 4">
    <name type="scientific">Maricaulis maris (strain MCS10)</name>
    <name type="common">Caulobacter maris</name>
    <dbReference type="NCBI Taxonomy" id="394221"/>
    <lineage>
        <taxon>Bacteria</taxon>
        <taxon>Pseudomonadati</taxon>
        <taxon>Pseudomonadota</taxon>
        <taxon>Alphaproteobacteria</taxon>
        <taxon>Maricaulales</taxon>
        <taxon>Maricaulaceae</taxon>
        <taxon>Maricaulis</taxon>
    </lineage>
</organism>
<evidence type="ECO:0000256" key="1">
    <source>
        <dbReference type="SAM" id="MobiDB-lite"/>
    </source>
</evidence>
<dbReference type="Pfam" id="PF00814">
    <property type="entry name" value="TsaD"/>
    <property type="match status" value="1"/>
</dbReference>
<dbReference type="InterPro" id="IPR022496">
    <property type="entry name" value="T6A_TsaB"/>
</dbReference>
<keyword evidence="4" id="KW-1185">Reference proteome</keyword>
<sequence length="213" mass="21795">MNWLAIDTTGEHCTAALRLPDGRDHVRSDRIGRGHAEYLAPLVEALLADTSTPATELSRIGVTIGPGSFAGTRVGVAFARGLALACGAECVGISNLSVLARQAGPDGPLAVLHDARRGEVILQVWQDGAGGATERVGLAELADRIAERGGPMCKVTGSGAALLPPGFTDLGVAVIDPRVVLAMTGELDPKANPPTPFYARPPDAKLPGGVAPA</sequence>
<dbReference type="Gene3D" id="3.30.420.40">
    <property type="match status" value="2"/>
</dbReference>
<evidence type="ECO:0000313" key="4">
    <source>
        <dbReference type="Proteomes" id="UP000001964"/>
    </source>
</evidence>
<name>Q0AK83_MARMM</name>
<dbReference type="GO" id="GO:0008233">
    <property type="term" value="F:peptidase activity"/>
    <property type="evidence" value="ECO:0007669"/>
    <property type="project" value="UniProtKB-KW"/>
</dbReference>
<reference evidence="3 4" key="1">
    <citation type="submission" date="2006-08" db="EMBL/GenBank/DDBJ databases">
        <title>Complete sequence of Maricaulis maris MCS10.</title>
        <authorList>
            <consortium name="US DOE Joint Genome Institute"/>
            <person name="Copeland A."/>
            <person name="Lucas S."/>
            <person name="Lapidus A."/>
            <person name="Barry K."/>
            <person name="Detter J.C."/>
            <person name="Glavina del Rio T."/>
            <person name="Hammon N."/>
            <person name="Israni S."/>
            <person name="Dalin E."/>
            <person name="Tice H."/>
            <person name="Pitluck S."/>
            <person name="Saunders E."/>
            <person name="Brettin T."/>
            <person name="Bruce D."/>
            <person name="Han C."/>
            <person name="Tapia R."/>
            <person name="Gilna P."/>
            <person name="Schmutz J."/>
            <person name="Larimer F."/>
            <person name="Land M."/>
            <person name="Hauser L."/>
            <person name="Kyrpides N."/>
            <person name="Mikhailova N."/>
            <person name="Viollier P."/>
            <person name="Stephens C."/>
            <person name="Richardson P."/>
        </authorList>
    </citation>
    <scope>NUCLEOTIDE SEQUENCE [LARGE SCALE GENOMIC DNA]</scope>
    <source>
        <strain evidence="3 4">MCS10</strain>
    </source>
</reference>
<dbReference type="SUPFAM" id="SSF53067">
    <property type="entry name" value="Actin-like ATPase domain"/>
    <property type="match status" value="1"/>
</dbReference>
<evidence type="ECO:0000259" key="2">
    <source>
        <dbReference type="Pfam" id="PF00814"/>
    </source>
</evidence>
<proteinExistence type="predicted"/>
<accession>Q0AK83</accession>
<protein>
    <submittedName>
        <fullName evidence="3">Peptidase M22, glycoprotease</fullName>
    </submittedName>
</protein>
<dbReference type="HOGENOM" id="CLU_064886_3_0_5"/>
<dbReference type="OrthoDB" id="9809995at2"/>
<dbReference type="KEGG" id="mmr:Mmar10_3029"/>
<dbReference type="AlphaFoldDB" id="Q0AK83"/>
<dbReference type="eggNOG" id="COG1214">
    <property type="taxonomic scope" value="Bacteria"/>
</dbReference>
<feature type="region of interest" description="Disordered" evidence="1">
    <location>
        <begin position="192"/>
        <end position="213"/>
    </location>
</feature>
<dbReference type="Proteomes" id="UP000001964">
    <property type="component" value="Chromosome"/>
</dbReference>
<gene>
    <name evidence="3" type="ordered locus">Mmar10_3029</name>
</gene>
<dbReference type="RefSeq" id="WP_011644954.1">
    <property type="nucleotide sequence ID" value="NC_008347.1"/>
</dbReference>
<keyword evidence="3" id="KW-0378">Hydrolase</keyword>
<dbReference type="GO" id="GO:0006508">
    <property type="term" value="P:proteolysis"/>
    <property type="evidence" value="ECO:0007669"/>
    <property type="project" value="UniProtKB-KW"/>
</dbReference>
<dbReference type="InterPro" id="IPR000905">
    <property type="entry name" value="Gcp-like_dom"/>
</dbReference>
<dbReference type="STRING" id="394221.Mmar10_3029"/>
<dbReference type="NCBIfam" id="TIGR03725">
    <property type="entry name" value="T6A_YeaZ"/>
    <property type="match status" value="1"/>
</dbReference>
<dbReference type="InterPro" id="IPR043129">
    <property type="entry name" value="ATPase_NBD"/>
</dbReference>